<feature type="transmembrane region" description="Helical" evidence="2">
    <location>
        <begin position="45"/>
        <end position="64"/>
    </location>
</feature>
<evidence type="ECO:0000256" key="2">
    <source>
        <dbReference type="SAM" id="Phobius"/>
    </source>
</evidence>
<feature type="transmembrane region" description="Helical" evidence="2">
    <location>
        <begin position="20"/>
        <end position="39"/>
    </location>
</feature>
<dbReference type="KEGG" id="mmr:Mmar10_2091"/>
<evidence type="ECO:0000313" key="4">
    <source>
        <dbReference type="Proteomes" id="UP000001964"/>
    </source>
</evidence>
<evidence type="ECO:0000256" key="1">
    <source>
        <dbReference type="SAM" id="MobiDB-lite"/>
    </source>
</evidence>
<feature type="region of interest" description="Disordered" evidence="1">
    <location>
        <begin position="73"/>
        <end position="108"/>
    </location>
</feature>
<gene>
    <name evidence="3" type="ordered locus">Mmar10_2091</name>
</gene>
<protein>
    <submittedName>
        <fullName evidence="3">Uncharacterized protein</fullName>
    </submittedName>
</protein>
<proteinExistence type="predicted"/>
<dbReference type="eggNOG" id="ENOG5034B6T">
    <property type="taxonomic scope" value="Bacteria"/>
</dbReference>
<organism evidence="3 4">
    <name type="scientific">Maricaulis maris (strain MCS10)</name>
    <name type="common">Caulobacter maris</name>
    <dbReference type="NCBI Taxonomy" id="394221"/>
    <lineage>
        <taxon>Bacteria</taxon>
        <taxon>Pseudomonadati</taxon>
        <taxon>Pseudomonadota</taxon>
        <taxon>Alphaproteobacteria</taxon>
        <taxon>Maricaulales</taxon>
        <taxon>Maricaulaceae</taxon>
        <taxon>Maricaulis</taxon>
    </lineage>
</organism>
<keyword evidence="2" id="KW-0472">Membrane</keyword>
<keyword evidence="2" id="KW-1133">Transmembrane helix</keyword>
<sequence precursor="true">MTDARHTFASGFSGRASRVVRDILAALIALAVVGLVIFLAAMLTAAFLVVAGIAVLAAAGFWVWRKLRGGRVSAAGSDTQDRSSGPEILVATRGPEGWTVDGVGPSSR</sequence>
<dbReference type="HOGENOM" id="CLU_2343926_0_0_5"/>
<accession>Q0AMV4</accession>
<dbReference type="AlphaFoldDB" id="Q0AMV4"/>
<dbReference type="EMBL" id="CP000449">
    <property type="protein sequence ID" value="ABI66383.1"/>
    <property type="molecule type" value="Genomic_DNA"/>
</dbReference>
<dbReference type="Proteomes" id="UP000001964">
    <property type="component" value="Chromosome"/>
</dbReference>
<dbReference type="RefSeq" id="WP_011644028.1">
    <property type="nucleotide sequence ID" value="NC_008347.1"/>
</dbReference>
<name>Q0AMV4_MARMM</name>
<evidence type="ECO:0000313" key="3">
    <source>
        <dbReference type="EMBL" id="ABI66383.1"/>
    </source>
</evidence>
<dbReference type="STRING" id="394221.Mmar10_2091"/>
<reference evidence="3 4" key="1">
    <citation type="submission" date="2006-08" db="EMBL/GenBank/DDBJ databases">
        <title>Complete sequence of Maricaulis maris MCS10.</title>
        <authorList>
            <consortium name="US DOE Joint Genome Institute"/>
            <person name="Copeland A."/>
            <person name="Lucas S."/>
            <person name="Lapidus A."/>
            <person name="Barry K."/>
            <person name="Detter J.C."/>
            <person name="Glavina del Rio T."/>
            <person name="Hammon N."/>
            <person name="Israni S."/>
            <person name="Dalin E."/>
            <person name="Tice H."/>
            <person name="Pitluck S."/>
            <person name="Saunders E."/>
            <person name="Brettin T."/>
            <person name="Bruce D."/>
            <person name="Han C."/>
            <person name="Tapia R."/>
            <person name="Gilna P."/>
            <person name="Schmutz J."/>
            <person name="Larimer F."/>
            <person name="Land M."/>
            <person name="Hauser L."/>
            <person name="Kyrpides N."/>
            <person name="Mikhailova N."/>
            <person name="Viollier P."/>
            <person name="Stephens C."/>
            <person name="Richardson P."/>
        </authorList>
    </citation>
    <scope>NUCLEOTIDE SEQUENCE [LARGE SCALE GENOMIC DNA]</scope>
    <source>
        <strain evidence="3 4">MCS10</strain>
    </source>
</reference>
<keyword evidence="4" id="KW-1185">Reference proteome</keyword>
<keyword evidence="2" id="KW-0812">Transmembrane</keyword>
<dbReference type="OrthoDB" id="7632661at2"/>